<gene>
    <name evidence="2" type="ORF">IAB67_01615</name>
</gene>
<feature type="domain" description="Nitroreductase" evidence="1">
    <location>
        <begin position="61"/>
        <end position="145"/>
    </location>
</feature>
<dbReference type="Pfam" id="PF00881">
    <property type="entry name" value="Nitroreductase"/>
    <property type="match status" value="2"/>
</dbReference>
<proteinExistence type="predicted"/>
<dbReference type="CDD" id="cd02150">
    <property type="entry name" value="nitroreductase"/>
    <property type="match status" value="1"/>
</dbReference>
<dbReference type="InterPro" id="IPR029479">
    <property type="entry name" value="Nitroreductase"/>
</dbReference>
<dbReference type="SUPFAM" id="SSF55469">
    <property type="entry name" value="FMN-dependent nitroreductase-like"/>
    <property type="match status" value="1"/>
</dbReference>
<dbReference type="PANTHER" id="PTHR23026">
    <property type="entry name" value="NADPH NITROREDUCTASE"/>
    <property type="match status" value="1"/>
</dbReference>
<dbReference type="InterPro" id="IPR000415">
    <property type="entry name" value="Nitroreductase-like"/>
</dbReference>
<dbReference type="Proteomes" id="UP000824073">
    <property type="component" value="Unassembled WGS sequence"/>
</dbReference>
<reference evidence="2" key="2">
    <citation type="journal article" date="2021" name="PeerJ">
        <title>Extensive microbial diversity within the chicken gut microbiome revealed by metagenomics and culture.</title>
        <authorList>
            <person name="Gilroy R."/>
            <person name="Ravi A."/>
            <person name="Getino M."/>
            <person name="Pursley I."/>
            <person name="Horton D.L."/>
            <person name="Alikhan N.F."/>
            <person name="Baker D."/>
            <person name="Gharbi K."/>
            <person name="Hall N."/>
            <person name="Watson M."/>
            <person name="Adriaenssens E.M."/>
            <person name="Foster-Nyarko E."/>
            <person name="Jarju S."/>
            <person name="Secka A."/>
            <person name="Antonio M."/>
            <person name="Oren A."/>
            <person name="Chaudhuri R.R."/>
            <person name="La Ragione R."/>
            <person name="Hildebrand F."/>
            <person name="Pallen M.J."/>
        </authorList>
    </citation>
    <scope>NUCLEOTIDE SEQUENCE</scope>
    <source>
        <strain evidence="2">CHK191-8634</strain>
    </source>
</reference>
<name>A0A9D1ITT6_9CLOT</name>
<dbReference type="Gene3D" id="3.40.109.10">
    <property type="entry name" value="NADH Oxidase"/>
    <property type="match status" value="1"/>
</dbReference>
<organism evidence="2 3">
    <name type="scientific">Candidatus Ventrousia excrementavium</name>
    <dbReference type="NCBI Taxonomy" id="2840961"/>
    <lineage>
        <taxon>Bacteria</taxon>
        <taxon>Bacillati</taxon>
        <taxon>Bacillota</taxon>
        <taxon>Clostridia</taxon>
        <taxon>Eubacteriales</taxon>
        <taxon>Clostridiaceae</taxon>
        <taxon>Clostridiaceae incertae sedis</taxon>
        <taxon>Candidatus Ventrousia</taxon>
    </lineage>
</organism>
<evidence type="ECO:0000313" key="2">
    <source>
        <dbReference type="EMBL" id="HIU42975.1"/>
    </source>
</evidence>
<dbReference type="InterPro" id="IPR050627">
    <property type="entry name" value="Nitroreductase/BluB"/>
</dbReference>
<feature type="domain" description="Nitroreductase" evidence="1">
    <location>
        <begin position="5"/>
        <end position="52"/>
    </location>
</feature>
<dbReference type="AlphaFoldDB" id="A0A9D1ITT6"/>
<dbReference type="EMBL" id="DVMR01000015">
    <property type="protein sequence ID" value="HIU42975.1"/>
    <property type="molecule type" value="Genomic_DNA"/>
</dbReference>
<protein>
    <submittedName>
        <fullName evidence="2">Nitroreductase family protein</fullName>
    </submittedName>
</protein>
<sequence length="166" mass="19004">MDTIFERRSIRKYTDRPVEEDKLHTLLRAAMYAPSAKDARPWHFVVVHDRGVIEQFMQVHPYSKMLEQAPVLIVVCGDKSREAAPGYYLEDCGAATQNLLLAACELGLGTCWMGISPVRERMEPVKKLLGLPEHIEPFCGIAVGYPAETRQVPERFDETRVHHDRW</sequence>
<comment type="caution">
    <text evidence="2">The sequence shown here is derived from an EMBL/GenBank/DDBJ whole genome shotgun (WGS) entry which is preliminary data.</text>
</comment>
<evidence type="ECO:0000259" key="1">
    <source>
        <dbReference type="Pfam" id="PF00881"/>
    </source>
</evidence>
<evidence type="ECO:0000313" key="3">
    <source>
        <dbReference type="Proteomes" id="UP000824073"/>
    </source>
</evidence>
<dbReference type="GO" id="GO:0016491">
    <property type="term" value="F:oxidoreductase activity"/>
    <property type="evidence" value="ECO:0007669"/>
    <property type="project" value="InterPro"/>
</dbReference>
<accession>A0A9D1ITT6</accession>
<dbReference type="PANTHER" id="PTHR23026:SF123">
    <property type="entry name" value="NAD(P)H NITROREDUCTASE RV3131-RELATED"/>
    <property type="match status" value="1"/>
</dbReference>
<reference evidence="2" key="1">
    <citation type="submission" date="2020-10" db="EMBL/GenBank/DDBJ databases">
        <authorList>
            <person name="Gilroy R."/>
        </authorList>
    </citation>
    <scope>NUCLEOTIDE SEQUENCE</scope>
    <source>
        <strain evidence="2">CHK191-8634</strain>
    </source>
</reference>